<evidence type="ECO:0000313" key="1">
    <source>
        <dbReference type="EMBL" id="MCZ4281694.1"/>
    </source>
</evidence>
<sequence>MPDKSITKIELKDPIAWGDKKLTEISFRAPCAGDLRGVSISGIAQMEVEHLLKLLPRIAIENITAAQLETLSARDTTRLFHGVQGFFVD</sequence>
<proteinExistence type="predicted"/>
<accession>A0ABT4LKR0</accession>
<gene>
    <name evidence="1" type="ORF">O4H49_12965</name>
</gene>
<comment type="caution">
    <text evidence="1">The sequence shown here is derived from an EMBL/GenBank/DDBJ whole genome shotgun (WGS) entry which is preliminary data.</text>
</comment>
<organism evidence="1 2">
    <name type="scientific">Kiloniella laminariae</name>
    <dbReference type="NCBI Taxonomy" id="454162"/>
    <lineage>
        <taxon>Bacteria</taxon>
        <taxon>Pseudomonadati</taxon>
        <taxon>Pseudomonadota</taxon>
        <taxon>Alphaproteobacteria</taxon>
        <taxon>Rhodospirillales</taxon>
        <taxon>Kiloniellaceae</taxon>
        <taxon>Kiloniella</taxon>
    </lineage>
</organism>
<dbReference type="InterPro" id="IPR019289">
    <property type="entry name" value="Phage_tail_E/E"/>
</dbReference>
<dbReference type="Pfam" id="PF10109">
    <property type="entry name" value="Phage_TAC_7"/>
    <property type="match status" value="1"/>
</dbReference>
<name>A0ABT4LKR0_9PROT</name>
<reference evidence="1" key="1">
    <citation type="submission" date="2022-12" db="EMBL/GenBank/DDBJ databases">
        <title>Bacterial isolates from different developmental stages of Nematostella vectensis.</title>
        <authorList>
            <person name="Fraune S."/>
        </authorList>
    </citation>
    <scope>NUCLEOTIDE SEQUENCE</scope>
    <source>
        <strain evidence="1">G21630-S1</strain>
    </source>
</reference>
<dbReference type="Proteomes" id="UP001069802">
    <property type="component" value="Unassembled WGS sequence"/>
</dbReference>
<dbReference type="EMBL" id="JAPWGY010000004">
    <property type="protein sequence ID" value="MCZ4281694.1"/>
    <property type="molecule type" value="Genomic_DNA"/>
</dbReference>
<dbReference type="RefSeq" id="WP_269423857.1">
    <property type="nucleotide sequence ID" value="NZ_JAPWGY010000004.1"/>
</dbReference>
<keyword evidence="2" id="KW-1185">Reference proteome</keyword>
<evidence type="ECO:0000313" key="2">
    <source>
        <dbReference type="Proteomes" id="UP001069802"/>
    </source>
</evidence>
<protein>
    <submittedName>
        <fullName evidence="1">Phage tail assembly protein</fullName>
    </submittedName>
</protein>